<gene>
    <name evidence="1" type="primary">mcm4</name>
    <name evidence="1" type="ORF">M951_chr288</name>
</gene>
<sequence>MDNHVLEKLIYNYICTSNIINYQIYKKIYKKILNFYYFNSKFNKFQFIKNLIGFTDKIIKININLTTLKFYNDFIYHYIIKNPIKTLLIFEICILKYFLIKYSILLSQIKIIFTHPLSIVKQHLLKPFLINKLICTCSRVSRLLHYTYFNKKYIKSSDIINSKNIYKIFKNFFISRPSSPLDKEIYKNPVLMFFNSVSFNQILLYQYTFEIMDANLNKAKLSHSYTTEARILEDLKYFNFIGNVFFFTGILAIKPMFSHTNSKTYPQKLHTYFIQVLNFKKKITHFLQIICLYDKLLFTHLFSNKLFYYILVNNLVPNINGNYHIKKGFLVQAISITSTRTLFYNIYSKQIKYIQAKAINILIFGHKIFLKHQIYRFLKLLVENSFIIDFTSMYNIKKKNELKTLINTIDAFNIQLICIQGINHIKLNMINLIHEYISNMHYQIETNNILNFYHCISYANWYNLSFDYIFNNLVNLYNSYKKLKNIFNYYDLIFVNDINKQNLKISLSQKDVKEKIMNQKQKNPINLLNFYSLKYTISIVKKLKIPHIKKKTLYGVIKYFITIRAFSNFNNKFSPFFFESIIKISTVLAKLGFSQLIHYRHIKEALCIINSKKHLILNY</sequence>
<dbReference type="InterPro" id="IPR027417">
    <property type="entry name" value="P-loop_NTPase"/>
</dbReference>
<dbReference type="Proteomes" id="UP000243670">
    <property type="component" value="Nucleomorph 2"/>
</dbReference>
<dbReference type="EMBL" id="CP006628">
    <property type="protein sequence ID" value="AIB09787.1"/>
    <property type="molecule type" value="Genomic_DNA"/>
</dbReference>
<keyword evidence="1" id="KW-0542">Nucleomorph</keyword>
<protein>
    <submittedName>
        <fullName evidence="1">Minichromosome maintenance complex component 4</fullName>
    </submittedName>
</protein>
<accession>A0A060DAT0</accession>
<dbReference type="Gene3D" id="3.40.50.300">
    <property type="entry name" value="P-loop containing nucleotide triphosphate hydrolases"/>
    <property type="match status" value="1"/>
</dbReference>
<geneLocation type="nucleomorph" evidence="1"/>
<proteinExistence type="predicted"/>
<dbReference type="AlphaFoldDB" id="A0A060DAT0"/>
<name>A0A060DAT0_9EUKA</name>
<evidence type="ECO:0000313" key="2">
    <source>
        <dbReference type="Proteomes" id="UP000243670"/>
    </source>
</evidence>
<organism evidence="1 2">
    <name type="scientific">Lotharella oceanica</name>
    <dbReference type="NCBI Taxonomy" id="641309"/>
    <lineage>
        <taxon>Eukaryota</taxon>
        <taxon>Sar</taxon>
        <taxon>Rhizaria</taxon>
        <taxon>Cercozoa</taxon>
        <taxon>Chlorarachniophyceae</taxon>
        <taxon>Lotharella</taxon>
    </lineage>
</organism>
<evidence type="ECO:0000313" key="1">
    <source>
        <dbReference type="EMBL" id="AIB09787.1"/>
    </source>
</evidence>
<reference evidence="1 2" key="1">
    <citation type="journal article" date="2014" name="BMC Genomics">
        <title>Nucleomorph and plastid genome sequences of the chlorarachniophyte Lotharella oceanica: convergent reductive evolution and frequent recombination in nucleomorph-bearing algae.</title>
        <authorList>
            <person name="Tanifuji G."/>
            <person name="Onodera N.T."/>
            <person name="Brown M.W."/>
            <person name="Curtis B.A."/>
            <person name="Roger A.J."/>
            <person name="Ka-Shu Wong G."/>
            <person name="Melkonian M."/>
            <person name="Archibald J.M."/>
        </authorList>
    </citation>
    <scope>NUCLEOTIDE SEQUENCE [LARGE SCALE GENOMIC DNA]</scope>
    <source>
        <strain evidence="1 2">CCMP622</strain>
    </source>
</reference>